<reference evidence="2 3" key="1">
    <citation type="journal article" date="2014" name="BMC Genomics">
        <title>Genome sequencing of four Aureobasidium pullulans varieties: biotechnological potential, stress tolerance, and description of new species.</title>
        <authorList>
            <person name="Gostin Ar C."/>
            <person name="Ohm R.A."/>
            <person name="Kogej T."/>
            <person name="Sonjak S."/>
            <person name="Turk M."/>
            <person name="Zajc J."/>
            <person name="Zalar P."/>
            <person name="Grube M."/>
            <person name="Sun H."/>
            <person name="Han J."/>
            <person name="Sharma A."/>
            <person name="Chiniquy J."/>
            <person name="Ngan C.Y."/>
            <person name="Lipzen A."/>
            <person name="Barry K."/>
            <person name="Grigoriev I.V."/>
            <person name="Gunde-Cimerman N."/>
        </authorList>
    </citation>
    <scope>NUCLEOTIDE SEQUENCE [LARGE SCALE GENOMIC DNA]</scope>
    <source>
        <strain evidence="2 3">CBS 110374</strain>
    </source>
</reference>
<dbReference type="Proteomes" id="UP000030672">
    <property type="component" value="Unassembled WGS sequence"/>
</dbReference>
<proteinExistence type="predicted"/>
<feature type="region of interest" description="Disordered" evidence="1">
    <location>
        <begin position="1"/>
        <end position="21"/>
    </location>
</feature>
<evidence type="ECO:0000313" key="2">
    <source>
        <dbReference type="EMBL" id="KEQ58585.1"/>
    </source>
</evidence>
<keyword evidence="3" id="KW-1185">Reference proteome</keyword>
<dbReference type="GeneID" id="63918707"/>
<dbReference type="EMBL" id="KL584853">
    <property type="protein sequence ID" value="KEQ58585.1"/>
    <property type="molecule type" value="Genomic_DNA"/>
</dbReference>
<organism evidence="2 3">
    <name type="scientific">Aureobasidium melanogenum (strain CBS 110374)</name>
    <name type="common">Aureobasidium pullulans var. melanogenum</name>
    <dbReference type="NCBI Taxonomy" id="1043003"/>
    <lineage>
        <taxon>Eukaryota</taxon>
        <taxon>Fungi</taxon>
        <taxon>Dikarya</taxon>
        <taxon>Ascomycota</taxon>
        <taxon>Pezizomycotina</taxon>
        <taxon>Dothideomycetes</taxon>
        <taxon>Dothideomycetidae</taxon>
        <taxon>Dothideales</taxon>
        <taxon>Saccotheciaceae</taxon>
        <taxon>Aureobasidium</taxon>
    </lineage>
</organism>
<gene>
    <name evidence="2" type="ORF">M437DRAFT_69742</name>
</gene>
<sequence length="532" mass="59809">MLSSTPPPQPKLRGQTFPGEREQVSGARMRQLLLGVSSDKRLVLVYPMSQDDSISEVYECKAHKPQLYSINSSAGNGEDLVNRLPAELLRKCFEFSIDASGLFDKHNSRPCQCKVASDGLPRQDYSTAQAISLTCSRFLAISRPVFYSWIRLAPSQSSLGCEIFEMRILRRFVRTINTAYSLRNYIISLSIPMKSFSRLAMATETNFVRLRKLDLTITGTCTAQEWNACYTNLCGLPELVELSVLLGPEATYGLQSFTRMVSALGRLSKLVLKGVRSKKDHGDDTPSMERNLVRLPNTDINRREQCNSGSASLTQLHLWSFHHGNPLELRKFLSSVSNLECFTLDIIGMCGYSLDKLVEMGCISWRWTFEDLQKSLSGHYLTLQELRIRQLGPTQEGLDHFSIHPFQALRTLQLCSLGLPPPNKASDLWLTPSLSEFMLESSWNDSQCGIIWQIGVDDVKWLAEFATVAAKRKSLGLTGLHTIKLLYEPEEEQVICHPGAVRVENLISSAKIAVESHGFRFVWQTALQTLMS</sequence>
<feature type="compositionally biased region" description="Pro residues" evidence="1">
    <location>
        <begin position="1"/>
        <end position="10"/>
    </location>
</feature>
<accession>A0A074VD15</accession>
<evidence type="ECO:0000313" key="3">
    <source>
        <dbReference type="Proteomes" id="UP000030672"/>
    </source>
</evidence>
<dbReference type="AlphaFoldDB" id="A0A074VD15"/>
<evidence type="ECO:0000256" key="1">
    <source>
        <dbReference type="SAM" id="MobiDB-lite"/>
    </source>
</evidence>
<protein>
    <submittedName>
        <fullName evidence="2">Uncharacterized protein</fullName>
    </submittedName>
</protein>
<dbReference type="RefSeq" id="XP_040875608.1">
    <property type="nucleotide sequence ID" value="XM_041025334.1"/>
</dbReference>
<name>A0A074VD15_AURM1</name>
<dbReference type="HOGENOM" id="CLU_511875_0_0_1"/>